<reference evidence="1 3" key="1">
    <citation type="journal article" date="2012" name="Nature">
        <title>Algal genomes reveal evolutionary mosaicism and the fate of nucleomorphs.</title>
        <authorList>
            <consortium name="DOE Joint Genome Institute"/>
            <person name="Curtis B.A."/>
            <person name="Tanifuji G."/>
            <person name="Burki F."/>
            <person name="Gruber A."/>
            <person name="Irimia M."/>
            <person name="Maruyama S."/>
            <person name="Arias M.C."/>
            <person name="Ball S.G."/>
            <person name="Gile G.H."/>
            <person name="Hirakawa Y."/>
            <person name="Hopkins J.F."/>
            <person name="Kuo A."/>
            <person name="Rensing S.A."/>
            <person name="Schmutz J."/>
            <person name="Symeonidi A."/>
            <person name="Elias M."/>
            <person name="Eveleigh R.J."/>
            <person name="Herman E.K."/>
            <person name="Klute M.J."/>
            <person name="Nakayama T."/>
            <person name="Obornik M."/>
            <person name="Reyes-Prieto A."/>
            <person name="Armbrust E.V."/>
            <person name="Aves S.J."/>
            <person name="Beiko R.G."/>
            <person name="Coutinho P."/>
            <person name="Dacks J.B."/>
            <person name="Durnford D.G."/>
            <person name="Fast N.M."/>
            <person name="Green B.R."/>
            <person name="Grisdale C.J."/>
            <person name="Hempel F."/>
            <person name="Henrissat B."/>
            <person name="Hoppner M.P."/>
            <person name="Ishida K."/>
            <person name="Kim E."/>
            <person name="Koreny L."/>
            <person name="Kroth P.G."/>
            <person name="Liu Y."/>
            <person name="Malik S.B."/>
            <person name="Maier U.G."/>
            <person name="McRose D."/>
            <person name="Mock T."/>
            <person name="Neilson J.A."/>
            <person name="Onodera N.T."/>
            <person name="Poole A.M."/>
            <person name="Pritham E.J."/>
            <person name="Richards T.A."/>
            <person name="Rocap G."/>
            <person name="Roy S.W."/>
            <person name="Sarai C."/>
            <person name="Schaack S."/>
            <person name="Shirato S."/>
            <person name="Slamovits C.H."/>
            <person name="Spencer D.F."/>
            <person name="Suzuki S."/>
            <person name="Worden A.Z."/>
            <person name="Zauner S."/>
            <person name="Barry K."/>
            <person name="Bell C."/>
            <person name="Bharti A.K."/>
            <person name="Crow J.A."/>
            <person name="Grimwood J."/>
            <person name="Kramer R."/>
            <person name="Lindquist E."/>
            <person name="Lucas S."/>
            <person name="Salamov A."/>
            <person name="McFadden G.I."/>
            <person name="Lane C.E."/>
            <person name="Keeling P.J."/>
            <person name="Gray M.W."/>
            <person name="Grigoriev I.V."/>
            <person name="Archibald J.M."/>
        </authorList>
    </citation>
    <scope>NUCLEOTIDE SEQUENCE</scope>
    <source>
        <strain evidence="1 3">CCMP2712</strain>
    </source>
</reference>
<name>L1JTV3_GUITC</name>
<sequence length="375" mass="42559">MSRARSIAHDLNTKQLSRLLNSLMSLSRVGFDNMRIILEITRLLSKSLYELTAKRAARTFHSIAKLGVPDKISINVCASLVLREKSFRRVDVAGLSQLVEGAGYLSTRRSCQKVVIVMVEKILKTLNSNSTKKGLLTAKDWFRLLMGLGRLRFRGEDSTLQSLIDHFGHQDQLLEAYKPWEIAHICWSLTSLGCQERWIVQALAKRFCQDVDMANLQGAVFVLWSMGVLGVEDDAVLEKLSRIICSKASRLTAHNLVHCVAAFHKLSTVRKDEDAELTIDRPVLEALKDFPTWRNSSFTFDEKSDVRIFQAYKTKAVLASRLVRKCLSDDGLMVVLMMKMSVTSFVIRSQVASRRNDLRLREPEAFFCCIQDKLD</sequence>
<dbReference type="GeneID" id="17308167"/>
<dbReference type="AlphaFoldDB" id="L1JTV3"/>
<keyword evidence="3" id="KW-1185">Reference proteome</keyword>
<reference evidence="3" key="2">
    <citation type="submission" date="2012-11" db="EMBL/GenBank/DDBJ databases">
        <authorList>
            <person name="Kuo A."/>
            <person name="Curtis B.A."/>
            <person name="Tanifuji G."/>
            <person name="Burki F."/>
            <person name="Gruber A."/>
            <person name="Irimia M."/>
            <person name="Maruyama S."/>
            <person name="Arias M.C."/>
            <person name="Ball S.G."/>
            <person name="Gile G.H."/>
            <person name="Hirakawa Y."/>
            <person name="Hopkins J.F."/>
            <person name="Rensing S.A."/>
            <person name="Schmutz J."/>
            <person name="Symeonidi A."/>
            <person name="Elias M."/>
            <person name="Eveleigh R.J."/>
            <person name="Herman E.K."/>
            <person name="Klute M.J."/>
            <person name="Nakayama T."/>
            <person name="Obornik M."/>
            <person name="Reyes-Prieto A."/>
            <person name="Armbrust E.V."/>
            <person name="Aves S.J."/>
            <person name="Beiko R.G."/>
            <person name="Coutinho P."/>
            <person name="Dacks J.B."/>
            <person name="Durnford D.G."/>
            <person name="Fast N.M."/>
            <person name="Green B.R."/>
            <person name="Grisdale C."/>
            <person name="Hempe F."/>
            <person name="Henrissat B."/>
            <person name="Hoppner M.P."/>
            <person name="Ishida K.-I."/>
            <person name="Kim E."/>
            <person name="Koreny L."/>
            <person name="Kroth P.G."/>
            <person name="Liu Y."/>
            <person name="Malik S.-B."/>
            <person name="Maier U.G."/>
            <person name="McRose D."/>
            <person name="Mock T."/>
            <person name="Neilson J.A."/>
            <person name="Onodera N.T."/>
            <person name="Poole A.M."/>
            <person name="Pritham E.J."/>
            <person name="Richards T.A."/>
            <person name="Rocap G."/>
            <person name="Roy S.W."/>
            <person name="Sarai C."/>
            <person name="Schaack S."/>
            <person name="Shirato S."/>
            <person name="Slamovits C.H."/>
            <person name="Spencer D.F."/>
            <person name="Suzuki S."/>
            <person name="Worden A.Z."/>
            <person name="Zauner S."/>
            <person name="Barry K."/>
            <person name="Bell C."/>
            <person name="Bharti A.K."/>
            <person name="Crow J.A."/>
            <person name="Grimwood J."/>
            <person name="Kramer R."/>
            <person name="Lindquist E."/>
            <person name="Lucas S."/>
            <person name="Salamov A."/>
            <person name="McFadden G.I."/>
            <person name="Lane C.E."/>
            <person name="Keeling P.J."/>
            <person name="Gray M.W."/>
            <person name="Grigoriev I.V."/>
            <person name="Archibald J.M."/>
        </authorList>
    </citation>
    <scope>NUCLEOTIDE SEQUENCE</scope>
    <source>
        <strain evidence="3">CCMP2712</strain>
    </source>
</reference>
<dbReference type="Proteomes" id="UP000011087">
    <property type="component" value="Unassembled WGS sequence"/>
</dbReference>
<evidence type="ECO:0000313" key="3">
    <source>
        <dbReference type="Proteomes" id="UP000011087"/>
    </source>
</evidence>
<protein>
    <recommendedName>
        <fullName evidence="4">FAST kinase leucine-rich domain-containing protein</fullName>
    </recommendedName>
</protein>
<dbReference type="PaxDb" id="55529-EKX51513"/>
<dbReference type="HOGENOM" id="CLU_738608_0_0_1"/>
<gene>
    <name evidence="1" type="ORF">GUITHDRAFT_102776</name>
</gene>
<evidence type="ECO:0008006" key="4">
    <source>
        <dbReference type="Google" id="ProtNLM"/>
    </source>
</evidence>
<accession>L1JTV3</accession>
<dbReference type="RefSeq" id="XP_005838493.1">
    <property type="nucleotide sequence ID" value="XM_005838436.1"/>
</dbReference>
<proteinExistence type="predicted"/>
<evidence type="ECO:0000313" key="1">
    <source>
        <dbReference type="EMBL" id="EKX51513.1"/>
    </source>
</evidence>
<dbReference type="EnsemblProtists" id="EKX51513">
    <property type="protein sequence ID" value="EKX51513"/>
    <property type="gene ID" value="GUITHDRAFT_102776"/>
</dbReference>
<reference evidence="2" key="3">
    <citation type="submission" date="2015-06" db="UniProtKB">
        <authorList>
            <consortium name="EnsemblProtists"/>
        </authorList>
    </citation>
    <scope>IDENTIFICATION</scope>
</reference>
<dbReference type="EMBL" id="JH992975">
    <property type="protein sequence ID" value="EKX51513.1"/>
    <property type="molecule type" value="Genomic_DNA"/>
</dbReference>
<dbReference type="KEGG" id="gtt:GUITHDRAFT_102776"/>
<evidence type="ECO:0000313" key="2">
    <source>
        <dbReference type="EnsemblProtists" id="EKX51513"/>
    </source>
</evidence>
<organism evidence="1">
    <name type="scientific">Guillardia theta (strain CCMP2712)</name>
    <name type="common">Cryptophyte</name>
    <dbReference type="NCBI Taxonomy" id="905079"/>
    <lineage>
        <taxon>Eukaryota</taxon>
        <taxon>Cryptophyceae</taxon>
        <taxon>Pyrenomonadales</taxon>
        <taxon>Geminigeraceae</taxon>
        <taxon>Guillardia</taxon>
    </lineage>
</organism>